<dbReference type="SUPFAM" id="SSF110087">
    <property type="entry name" value="DR1885-like metal-binding protein"/>
    <property type="match status" value="1"/>
</dbReference>
<proteinExistence type="predicted"/>
<accession>A0A939DJ77</accession>
<keyword evidence="3" id="KW-1185">Reference proteome</keyword>
<comment type="caution">
    <text evidence="2">The sequence shown here is derived from an EMBL/GenBank/DDBJ whole genome shotgun (WGS) entry which is preliminary data.</text>
</comment>
<evidence type="ECO:0000313" key="3">
    <source>
        <dbReference type="Proteomes" id="UP000664303"/>
    </source>
</evidence>
<dbReference type="InterPro" id="IPR007410">
    <property type="entry name" value="LpqE-like"/>
</dbReference>
<feature type="chain" id="PRO_5038130194" evidence="1">
    <location>
        <begin position="24"/>
        <end position="152"/>
    </location>
</feature>
<dbReference type="PANTHER" id="PTHR36302:SF1">
    <property type="entry name" value="COPPER CHAPERONE PCU(A)C"/>
    <property type="match status" value="1"/>
</dbReference>
<sequence length="152" mass="16136">MHDPILRPAVVLMALLTSLGARAELSLDDAWVRALPPTQRNTAAYVTLRNEGDTPVEIVGGRADLAGRVEVHRSEEVDGLMRMVPVPSLPVAPGETVRLAPGGLHLMLLDLERMPAEGETLQLCLTPAAGSPVCATAAVRRRAGGGEHAHHH</sequence>
<dbReference type="AlphaFoldDB" id="A0A939DJ77"/>
<dbReference type="Proteomes" id="UP000664303">
    <property type="component" value="Unassembled WGS sequence"/>
</dbReference>
<dbReference type="InterPro" id="IPR058248">
    <property type="entry name" value="Lxx211020-like"/>
</dbReference>
<dbReference type="Pfam" id="PF04314">
    <property type="entry name" value="PCuAC"/>
    <property type="match status" value="1"/>
</dbReference>
<reference evidence="2" key="1">
    <citation type="submission" date="2021-02" db="EMBL/GenBank/DDBJ databases">
        <title>PHA producing bacteria isolated from coastal sediment in Guangdong, Shenzhen.</title>
        <authorList>
            <person name="Zheng W."/>
            <person name="Yu S."/>
            <person name="Huang Y."/>
        </authorList>
    </citation>
    <scope>NUCLEOTIDE SEQUENCE</scope>
    <source>
        <strain evidence="2">TN14-10</strain>
    </source>
</reference>
<gene>
    <name evidence="2" type="ORF">JYP50_21075</name>
</gene>
<keyword evidence="1" id="KW-0732">Signal</keyword>
<evidence type="ECO:0000313" key="2">
    <source>
        <dbReference type="EMBL" id="MBN7799104.1"/>
    </source>
</evidence>
<dbReference type="InterPro" id="IPR036182">
    <property type="entry name" value="PCuAC_sf"/>
</dbReference>
<evidence type="ECO:0000256" key="1">
    <source>
        <dbReference type="SAM" id="SignalP"/>
    </source>
</evidence>
<name>A0A939DJ77_9GAMM</name>
<dbReference type="RefSeq" id="WP_206562553.1">
    <property type="nucleotide sequence ID" value="NZ_JAFKCZ010000024.1"/>
</dbReference>
<dbReference type="PANTHER" id="PTHR36302">
    <property type="entry name" value="BLR7088 PROTEIN"/>
    <property type="match status" value="1"/>
</dbReference>
<dbReference type="Gene3D" id="2.60.40.1890">
    <property type="entry name" value="PCu(A)C copper chaperone"/>
    <property type="match status" value="1"/>
</dbReference>
<organism evidence="2 3">
    <name type="scientific">Parahaliea mediterranea</name>
    <dbReference type="NCBI Taxonomy" id="651086"/>
    <lineage>
        <taxon>Bacteria</taxon>
        <taxon>Pseudomonadati</taxon>
        <taxon>Pseudomonadota</taxon>
        <taxon>Gammaproteobacteria</taxon>
        <taxon>Cellvibrionales</taxon>
        <taxon>Halieaceae</taxon>
        <taxon>Parahaliea</taxon>
    </lineage>
</organism>
<feature type="signal peptide" evidence="1">
    <location>
        <begin position="1"/>
        <end position="23"/>
    </location>
</feature>
<dbReference type="EMBL" id="JAFKCZ010000024">
    <property type="protein sequence ID" value="MBN7799104.1"/>
    <property type="molecule type" value="Genomic_DNA"/>
</dbReference>
<protein>
    <submittedName>
        <fullName evidence="2">Copper chaperone PCu(A)C</fullName>
    </submittedName>
</protein>